<feature type="domain" description="Exonuclease" evidence="2">
    <location>
        <begin position="4"/>
        <end position="191"/>
    </location>
</feature>
<accession>A0A419WB92</accession>
<reference evidence="3 4" key="1">
    <citation type="submission" date="2018-09" db="EMBL/GenBank/DDBJ databases">
        <title>Genomic Encyclopedia of Archaeal and Bacterial Type Strains, Phase II (KMG-II): from individual species to whole genera.</title>
        <authorList>
            <person name="Goeker M."/>
        </authorList>
    </citation>
    <scope>NUCLEOTIDE SEQUENCE [LARGE SCALE GENOMIC DNA]</scope>
    <source>
        <strain evidence="3 4">DSM 27148</strain>
    </source>
</reference>
<keyword evidence="1" id="KW-0472">Membrane</keyword>
<dbReference type="InterPro" id="IPR036397">
    <property type="entry name" value="RNaseH_sf"/>
</dbReference>
<keyword evidence="4" id="KW-1185">Reference proteome</keyword>
<dbReference type="GO" id="GO:0004527">
    <property type="term" value="F:exonuclease activity"/>
    <property type="evidence" value="ECO:0007669"/>
    <property type="project" value="UniProtKB-ARBA"/>
</dbReference>
<dbReference type="EMBL" id="RAPN01000001">
    <property type="protein sequence ID" value="RKD92709.1"/>
    <property type="molecule type" value="Genomic_DNA"/>
</dbReference>
<name>A0A419WB92_9BACT</name>
<dbReference type="Proteomes" id="UP000283387">
    <property type="component" value="Unassembled WGS sequence"/>
</dbReference>
<dbReference type="SUPFAM" id="SSF53098">
    <property type="entry name" value="Ribonuclease H-like"/>
    <property type="match status" value="1"/>
</dbReference>
<dbReference type="RefSeq" id="WP_170154573.1">
    <property type="nucleotide sequence ID" value="NZ_RAPN01000001.1"/>
</dbReference>
<sequence length="233" mass="27348">MNDYILFIDIETSDIPKRWNAPTAKVDKWPFILQIAWIVCEKSGKVISTHDYYIRHKDIPMGEMASLLHGITLELLEHKGEERRIVLNKLASDIELYKPLIVGHFIEFDKRMLEVGFSREELKRNFDHLPKFCTMLVTRRSKDIFGGNSYMRLDEFYQSLFSKSMENQHNALYDASATKDCFFELVRRGEITDQTIQKQKRNQSPKRELPMGLVILFAVVIASAVFFVLYFIR</sequence>
<dbReference type="CDD" id="cd06127">
    <property type="entry name" value="DEDDh"/>
    <property type="match status" value="1"/>
</dbReference>
<organism evidence="3 4">
    <name type="scientific">Mangrovibacterium diazotrophicum</name>
    <dbReference type="NCBI Taxonomy" id="1261403"/>
    <lineage>
        <taxon>Bacteria</taxon>
        <taxon>Pseudomonadati</taxon>
        <taxon>Bacteroidota</taxon>
        <taxon>Bacteroidia</taxon>
        <taxon>Marinilabiliales</taxon>
        <taxon>Prolixibacteraceae</taxon>
        <taxon>Mangrovibacterium</taxon>
    </lineage>
</organism>
<feature type="transmembrane region" description="Helical" evidence="1">
    <location>
        <begin position="209"/>
        <end position="232"/>
    </location>
</feature>
<keyword evidence="1" id="KW-0812">Transmembrane</keyword>
<dbReference type="Gene3D" id="3.30.420.10">
    <property type="entry name" value="Ribonuclease H-like superfamily/Ribonuclease H"/>
    <property type="match status" value="1"/>
</dbReference>
<dbReference type="AlphaFoldDB" id="A0A419WB92"/>
<gene>
    <name evidence="3" type="ORF">BC643_3086</name>
</gene>
<proteinExistence type="predicted"/>
<dbReference type="SMART" id="SM00479">
    <property type="entry name" value="EXOIII"/>
    <property type="match status" value="1"/>
</dbReference>
<dbReference type="GO" id="GO:0006259">
    <property type="term" value="P:DNA metabolic process"/>
    <property type="evidence" value="ECO:0007669"/>
    <property type="project" value="UniProtKB-ARBA"/>
</dbReference>
<comment type="caution">
    <text evidence="3">The sequence shown here is derived from an EMBL/GenBank/DDBJ whole genome shotgun (WGS) entry which is preliminary data.</text>
</comment>
<keyword evidence="1" id="KW-1133">Transmembrane helix</keyword>
<dbReference type="InterPro" id="IPR012337">
    <property type="entry name" value="RNaseH-like_sf"/>
</dbReference>
<evidence type="ECO:0000256" key="1">
    <source>
        <dbReference type="SAM" id="Phobius"/>
    </source>
</evidence>
<evidence type="ECO:0000313" key="3">
    <source>
        <dbReference type="EMBL" id="RKD92709.1"/>
    </source>
</evidence>
<protein>
    <submittedName>
        <fullName evidence="3">DNA polymerase-3 subunit epsilon</fullName>
    </submittedName>
</protein>
<dbReference type="GO" id="GO:0003676">
    <property type="term" value="F:nucleic acid binding"/>
    <property type="evidence" value="ECO:0007669"/>
    <property type="project" value="InterPro"/>
</dbReference>
<evidence type="ECO:0000259" key="2">
    <source>
        <dbReference type="SMART" id="SM00479"/>
    </source>
</evidence>
<dbReference type="InterPro" id="IPR013520">
    <property type="entry name" value="Ribonucl_H"/>
</dbReference>
<dbReference type="Pfam" id="PF00929">
    <property type="entry name" value="RNase_T"/>
    <property type="match status" value="1"/>
</dbReference>
<evidence type="ECO:0000313" key="4">
    <source>
        <dbReference type="Proteomes" id="UP000283387"/>
    </source>
</evidence>